<dbReference type="InterPro" id="IPR050508">
    <property type="entry name" value="Methyltransf_Superfamily"/>
</dbReference>
<organism evidence="2 3">
    <name type="scientific">Actinoallomurus liliacearum</name>
    <dbReference type="NCBI Taxonomy" id="1080073"/>
    <lineage>
        <taxon>Bacteria</taxon>
        <taxon>Bacillati</taxon>
        <taxon>Actinomycetota</taxon>
        <taxon>Actinomycetes</taxon>
        <taxon>Streptosporangiales</taxon>
        <taxon>Thermomonosporaceae</taxon>
        <taxon>Actinoallomurus</taxon>
    </lineage>
</organism>
<name>A0ABP8TX73_9ACTN</name>
<dbReference type="Pfam" id="PF08241">
    <property type="entry name" value="Methyltransf_11"/>
    <property type="match status" value="1"/>
</dbReference>
<sequence>MLMHSINPIMTMGSSAVDTEDATMGTVQVRQQRGTPCTRVREEQVRPLYAATLAALGPQPGTRLLHVGCGTGTALGLAAFTGADLAGLDPAPDLLSYARDRLPDADLRAAEVTELPYDRGCFDQVMAFDAIQYARSPAAAIAELARVTRPGGVVAIGLWHNWAGREASAFLSAVRGRVPTPPTDGPPVHDLYRLREVMVEAGLDVFASAEVNHRHDFASLDSAWESMTTSPNVERAIDVMGVDAAHEIFIANFATMQRADGSIQQEHLYQYALGRATS</sequence>
<evidence type="ECO:0000259" key="1">
    <source>
        <dbReference type="Pfam" id="PF08241"/>
    </source>
</evidence>
<accession>A0ABP8TX73</accession>
<dbReference type="InterPro" id="IPR013216">
    <property type="entry name" value="Methyltransf_11"/>
</dbReference>
<dbReference type="SUPFAM" id="SSF53335">
    <property type="entry name" value="S-adenosyl-L-methionine-dependent methyltransferases"/>
    <property type="match status" value="1"/>
</dbReference>
<keyword evidence="3" id="KW-1185">Reference proteome</keyword>
<dbReference type="Gene3D" id="3.40.50.150">
    <property type="entry name" value="Vaccinia Virus protein VP39"/>
    <property type="match status" value="1"/>
</dbReference>
<protein>
    <recommendedName>
        <fullName evidence="1">Methyltransferase type 11 domain-containing protein</fullName>
    </recommendedName>
</protein>
<dbReference type="CDD" id="cd02440">
    <property type="entry name" value="AdoMet_MTases"/>
    <property type="match status" value="1"/>
</dbReference>
<reference evidence="3" key="1">
    <citation type="journal article" date="2019" name="Int. J. Syst. Evol. Microbiol.">
        <title>The Global Catalogue of Microorganisms (GCM) 10K type strain sequencing project: providing services to taxonomists for standard genome sequencing and annotation.</title>
        <authorList>
            <consortium name="The Broad Institute Genomics Platform"/>
            <consortium name="The Broad Institute Genome Sequencing Center for Infectious Disease"/>
            <person name="Wu L."/>
            <person name="Ma J."/>
        </authorList>
    </citation>
    <scope>NUCLEOTIDE SEQUENCE [LARGE SCALE GENOMIC DNA]</scope>
    <source>
        <strain evidence="3">JCM 17938</strain>
    </source>
</reference>
<feature type="domain" description="Methyltransferase type 11" evidence="1">
    <location>
        <begin position="65"/>
        <end position="156"/>
    </location>
</feature>
<dbReference type="InterPro" id="IPR029063">
    <property type="entry name" value="SAM-dependent_MTases_sf"/>
</dbReference>
<evidence type="ECO:0000313" key="2">
    <source>
        <dbReference type="EMBL" id="GAA4615795.1"/>
    </source>
</evidence>
<comment type="caution">
    <text evidence="2">The sequence shown here is derived from an EMBL/GenBank/DDBJ whole genome shotgun (WGS) entry which is preliminary data.</text>
</comment>
<gene>
    <name evidence="2" type="ORF">GCM10023195_69900</name>
</gene>
<proteinExistence type="predicted"/>
<dbReference type="PANTHER" id="PTHR42912:SF93">
    <property type="entry name" value="N6-ADENOSINE-METHYLTRANSFERASE TMT1A"/>
    <property type="match status" value="1"/>
</dbReference>
<dbReference type="PANTHER" id="PTHR42912">
    <property type="entry name" value="METHYLTRANSFERASE"/>
    <property type="match status" value="1"/>
</dbReference>
<evidence type="ECO:0000313" key="3">
    <source>
        <dbReference type="Proteomes" id="UP001500212"/>
    </source>
</evidence>
<dbReference type="EMBL" id="BAABHJ010000030">
    <property type="protein sequence ID" value="GAA4615795.1"/>
    <property type="molecule type" value="Genomic_DNA"/>
</dbReference>
<dbReference type="Proteomes" id="UP001500212">
    <property type="component" value="Unassembled WGS sequence"/>
</dbReference>